<proteinExistence type="predicted"/>
<reference evidence="17" key="1">
    <citation type="journal article" date="2020" name="Nature">
        <title>Giant virus diversity and host interactions through global metagenomics.</title>
        <authorList>
            <person name="Schulz F."/>
            <person name="Roux S."/>
            <person name="Paez-Espino D."/>
            <person name="Jungbluth S."/>
            <person name="Walsh D.A."/>
            <person name="Denef V.J."/>
            <person name="McMahon K.D."/>
            <person name="Konstantinidis K.T."/>
            <person name="Eloe-Fadrosh E.A."/>
            <person name="Kyrpides N.C."/>
            <person name="Woyke T."/>
        </authorList>
    </citation>
    <scope>NUCLEOTIDE SEQUENCE</scope>
    <source>
        <strain evidence="17">GVMAG-S-1101182-85</strain>
    </source>
</reference>
<keyword evidence="13" id="KW-1015">Disulfide bond</keyword>
<keyword evidence="14" id="KW-0675">Receptor</keyword>
<keyword evidence="11" id="KW-0472">Membrane</keyword>
<evidence type="ECO:0000256" key="7">
    <source>
        <dbReference type="ARBA" id="ARBA00022741"/>
    </source>
</evidence>
<evidence type="ECO:0000256" key="9">
    <source>
        <dbReference type="ARBA" id="ARBA00022840"/>
    </source>
</evidence>
<evidence type="ECO:0000256" key="6">
    <source>
        <dbReference type="ARBA" id="ARBA00022729"/>
    </source>
</evidence>
<keyword evidence="9" id="KW-0067">ATP-binding</keyword>
<dbReference type="GO" id="GO:0004714">
    <property type="term" value="F:transmembrane receptor protein tyrosine kinase activity"/>
    <property type="evidence" value="ECO:0007669"/>
    <property type="project" value="UniProtKB-EC"/>
</dbReference>
<keyword evidence="8" id="KW-0418">Kinase</keyword>
<evidence type="ECO:0000256" key="8">
    <source>
        <dbReference type="ARBA" id="ARBA00022777"/>
    </source>
</evidence>
<protein>
    <recommendedName>
        <fullName evidence="2">receptor protein-tyrosine kinase</fullName>
        <ecNumber evidence="2">2.7.10.1</ecNumber>
    </recommendedName>
</protein>
<evidence type="ECO:0000256" key="12">
    <source>
        <dbReference type="ARBA" id="ARBA00023137"/>
    </source>
</evidence>
<evidence type="ECO:0000256" key="14">
    <source>
        <dbReference type="ARBA" id="ARBA00023170"/>
    </source>
</evidence>
<evidence type="ECO:0000256" key="13">
    <source>
        <dbReference type="ARBA" id="ARBA00023157"/>
    </source>
</evidence>
<keyword evidence="3" id="KW-1003">Cell membrane</keyword>
<keyword evidence="10" id="KW-1133">Transmembrane helix</keyword>
<evidence type="ECO:0000313" key="17">
    <source>
        <dbReference type="EMBL" id="QHU13866.1"/>
    </source>
</evidence>
<evidence type="ECO:0000256" key="15">
    <source>
        <dbReference type="ARBA" id="ARBA00023180"/>
    </source>
</evidence>
<dbReference type="InterPro" id="IPR055163">
    <property type="entry name" value="ALK/LTK-like_GRD"/>
</dbReference>
<keyword evidence="12" id="KW-0829">Tyrosine-protein kinase</keyword>
<evidence type="ECO:0000256" key="3">
    <source>
        <dbReference type="ARBA" id="ARBA00022475"/>
    </source>
</evidence>
<dbReference type="AlphaFoldDB" id="A0A6C0K9U3"/>
<evidence type="ECO:0000256" key="1">
    <source>
        <dbReference type="ARBA" id="ARBA00004251"/>
    </source>
</evidence>
<keyword evidence="5" id="KW-0812">Transmembrane</keyword>
<evidence type="ECO:0000256" key="11">
    <source>
        <dbReference type="ARBA" id="ARBA00023136"/>
    </source>
</evidence>
<keyword evidence="6" id="KW-0732">Signal</keyword>
<evidence type="ECO:0000256" key="5">
    <source>
        <dbReference type="ARBA" id="ARBA00022692"/>
    </source>
</evidence>
<dbReference type="GO" id="GO:0005886">
    <property type="term" value="C:plasma membrane"/>
    <property type="evidence" value="ECO:0007669"/>
    <property type="project" value="UniProtKB-SubCell"/>
</dbReference>
<dbReference type="Pfam" id="PF12810">
    <property type="entry name" value="ALK_LTK_GRD"/>
    <property type="match status" value="1"/>
</dbReference>
<evidence type="ECO:0000256" key="10">
    <source>
        <dbReference type="ARBA" id="ARBA00022989"/>
    </source>
</evidence>
<evidence type="ECO:0000259" key="16">
    <source>
        <dbReference type="Pfam" id="PF12810"/>
    </source>
</evidence>
<evidence type="ECO:0000256" key="4">
    <source>
        <dbReference type="ARBA" id="ARBA00022679"/>
    </source>
</evidence>
<comment type="subcellular location">
    <subcellularLocation>
        <location evidence="1">Cell membrane</location>
        <topology evidence="1">Single-pass type I membrane protein</topology>
    </subcellularLocation>
</comment>
<accession>A0A6C0K9U3</accession>
<sequence>MSTPGVTGPVGLQGVQGSQGATGATGATGSAGSIGATGVVGILGVTGPTPSGTSLSNISIASYSQAIIANAVAASNTSVTYLSQISLASAVKGKSGILSVFFNLSTSTGFNTGFVFDYTVYLDGVSLAVGDVGRVRYTHSGSNRNAVSWDGFSLGSNGLTPYTPLNIPLAIGANSCNLQIGILNSSYTLNTVASFSPSPYISTGFTATGSNTYTVPATAGGLSVSGVFCYIWGCGGSTANTVNSYGAAGAGGFTTGYYACAPGTVLTVVVGALGGGNVIATGGGGNAYGGGFSALFSTTTLNTTTVIAVAGGGGGTGNDTQLAGGSGGGSNGGLPFNIFSNATYPGITAATQTAGGTGLSNAGQWYGTGGGPAGNAYTAGGGGWFGGTTTSNSIVSGGGSGFTSNLTSGGVTSNAPTLSTSLVYGTQRFNNQVTGSNIMSNFGYSPSNYGWGGVNITYGSGLVILVPAVTASPTYIGTQVSFLA</sequence>
<evidence type="ECO:0000256" key="2">
    <source>
        <dbReference type="ARBA" id="ARBA00011902"/>
    </source>
</evidence>
<feature type="domain" description="ALK/LTK-like glycine-rich" evidence="16">
    <location>
        <begin position="231"/>
        <end position="458"/>
    </location>
</feature>
<dbReference type="GO" id="GO:0005524">
    <property type="term" value="F:ATP binding"/>
    <property type="evidence" value="ECO:0007669"/>
    <property type="project" value="UniProtKB-KW"/>
</dbReference>
<dbReference type="EC" id="2.7.10.1" evidence="2"/>
<organism evidence="17">
    <name type="scientific">viral metagenome</name>
    <dbReference type="NCBI Taxonomy" id="1070528"/>
    <lineage>
        <taxon>unclassified sequences</taxon>
        <taxon>metagenomes</taxon>
        <taxon>organismal metagenomes</taxon>
    </lineage>
</organism>
<keyword evidence="15" id="KW-0325">Glycoprotein</keyword>
<keyword evidence="4" id="KW-0808">Transferase</keyword>
<dbReference type="EMBL" id="MN740827">
    <property type="protein sequence ID" value="QHU13866.1"/>
    <property type="molecule type" value="Genomic_DNA"/>
</dbReference>
<name>A0A6C0K9U3_9ZZZZ</name>
<keyword evidence="7" id="KW-0547">Nucleotide-binding</keyword>